<evidence type="ECO:0000313" key="1">
    <source>
        <dbReference type="EMBL" id="QIZ71681.1"/>
    </source>
</evidence>
<sequence>MSDLISLDTHCFQRFDALEGAIRRLPTQPLKKNSPTASGAYLDLWVDMVSLEDTIAIFKQFIVTSELHGLTRLPDKIWTKIEKQLRNIPARKLKIDPLYPYSQSSTALVEEDYIEIDSALQLLDRWKPNLLMMEKLILECLCQTIALKENWLIDAEISSGFARTALPLLEGNPEEVERSRQIRERAIAALDRLDPVKSLPEIAKNHIHSILQQFTSASWWIHNENWAIRAILLQMNYALDDRIMREFSRF</sequence>
<proteinExistence type="predicted"/>
<accession>A0A6H1TYL8</accession>
<organism evidence="1 2">
    <name type="scientific">Oxynema aestuarii AP17</name>
    <dbReference type="NCBI Taxonomy" id="2064643"/>
    <lineage>
        <taxon>Bacteria</taxon>
        <taxon>Bacillati</taxon>
        <taxon>Cyanobacteriota</taxon>
        <taxon>Cyanophyceae</taxon>
        <taxon>Oscillatoriophycideae</taxon>
        <taxon>Oscillatoriales</taxon>
        <taxon>Oscillatoriaceae</taxon>
        <taxon>Oxynema</taxon>
        <taxon>Oxynema aestuarii</taxon>
    </lineage>
</organism>
<dbReference type="EMBL" id="CP051167">
    <property type="protein sequence ID" value="QIZ71681.1"/>
    <property type="molecule type" value="Genomic_DNA"/>
</dbReference>
<keyword evidence="2" id="KW-1185">Reference proteome</keyword>
<dbReference type="Proteomes" id="UP000500857">
    <property type="component" value="Chromosome"/>
</dbReference>
<reference evidence="1 2" key="1">
    <citation type="submission" date="2020-04" db="EMBL/GenBank/DDBJ databases">
        <authorList>
            <person name="Basu S."/>
            <person name="Maruthanayagam V."/>
            <person name="Chakraborty S."/>
            <person name="Pramanik A."/>
            <person name="Mukherjee J."/>
            <person name="Brink B."/>
        </authorList>
    </citation>
    <scope>NUCLEOTIDE SEQUENCE [LARGE SCALE GENOMIC DNA]</scope>
    <source>
        <strain evidence="1 2">AP17</strain>
    </source>
</reference>
<dbReference type="AlphaFoldDB" id="A0A6H1TYL8"/>
<dbReference type="RefSeq" id="WP_168569833.1">
    <property type="nucleotide sequence ID" value="NZ_CP051167.1"/>
</dbReference>
<name>A0A6H1TYL8_9CYAN</name>
<dbReference type="KEGG" id="oxy:HCG48_14725"/>
<evidence type="ECO:0000313" key="2">
    <source>
        <dbReference type="Proteomes" id="UP000500857"/>
    </source>
</evidence>
<protein>
    <submittedName>
        <fullName evidence="1">Uncharacterized protein</fullName>
    </submittedName>
</protein>
<gene>
    <name evidence="1" type="ORF">HCG48_14725</name>
</gene>